<evidence type="ECO:0000259" key="7">
    <source>
        <dbReference type="PROSITE" id="PS51270"/>
    </source>
</evidence>
<dbReference type="InterPro" id="IPR017921">
    <property type="entry name" value="Znf_CTCHY"/>
</dbReference>
<keyword evidence="5" id="KW-0812">Transmembrane</keyword>
<dbReference type="Proteomes" id="UP001634007">
    <property type="component" value="Unassembled WGS sequence"/>
</dbReference>
<evidence type="ECO:0000256" key="3">
    <source>
        <dbReference type="ARBA" id="ARBA00022833"/>
    </source>
</evidence>
<dbReference type="PANTHER" id="PTHR21319:SF53">
    <property type="entry name" value="RING FINGER AND CHY ZINC FINGER DOMAIN-CONTAINING PROTEIN 1"/>
    <property type="match status" value="1"/>
</dbReference>
<evidence type="ECO:0000313" key="9">
    <source>
        <dbReference type="Proteomes" id="UP001634007"/>
    </source>
</evidence>
<name>A0ABD3L128_EUCGL</name>
<dbReference type="PANTHER" id="PTHR21319">
    <property type="entry name" value="RING FINGER AND CHY ZINC FINGER DOMAIN-CONTAINING PROTEIN 1"/>
    <property type="match status" value="1"/>
</dbReference>
<evidence type="ECO:0000259" key="6">
    <source>
        <dbReference type="PROSITE" id="PS51266"/>
    </source>
</evidence>
<evidence type="ECO:0000256" key="2">
    <source>
        <dbReference type="ARBA" id="ARBA00022771"/>
    </source>
</evidence>
<reference evidence="8 9" key="1">
    <citation type="submission" date="2024-11" db="EMBL/GenBank/DDBJ databases">
        <title>Chromosome-level genome assembly of Eucalyptus globulus Labill. provides insights into its genome evolution.</title>
        <authorList>
            <person name="Li X."/>
        </authorList>
    </citation>
    <scope>NUCLEOTIDE SEQUENCE [LARGE SCALE GENOMIC DNA]</scope>
    <source>
        <strain evidence="8">CL2024</strain>
        <tissue evidence="8">Fresh tender leaves</tissue>
    </source>
</reference>
<dbReference type="PROSITE" id="PS51270">
    <property type="entry name" value="ZF_CTCHY"/>
    <property type="match status" value="1"/>
</dbReference>
<dbReference type="GO" id="GO:0008270">
    <property type="term" value="F:zinc ion binding"/>
    <property type="evidence" value="ECO:0007669"/>
    <property type="project" value="UniProtKB-KW"/>
</dbReference>
<sequence length="245" mass="28047">MGEVAIEGPGFQHFDAENLQHASYKESQMDNEFAVLQQMNGEQMPIETSKGDASATKLLESGHMQYGCPHYRRRCRIRAPCCNEIFDCRHCHNDAKNNINVNQKQRHELPRHQVQQVVCSLCGTEQEVRQVCINCGVCMGKYFCGTCKLFDDDTSKKQYHCNGCGICRIGGRENFFHCYKCGCCYSILLKNSHPCVEGAMHHDCPVCFEVKLCDLMVIMCALQWMYILTVVEMVMCSFYSIREMT</sequence>
<evidence type="ECO:0000256" key="4">
    <source>
        <dbReference type="PROSITE-ProRule" id="PRU00601"/>
    </source>
</evidence>
<keyword evidence="3" id="KW-0862">Zinc</keyword>
<evidence type="ECO:0000256" key="5">
    <source>
        <dbReference type="SAM" id="Phobius"/>
    </source>
</evidence>
<dbReference type="SUPFAM" id="SSF161245">
    <property type="entry name" value="Zinc hairpin stack"/>
    <property type="match status" value="1"/>
</dbReference>
<keyword evidence="2 4" id="KW-0863">Zinc-finger</keyword>
<dbReference type="EMBL" id="JBJKBG010000003">
    <property type="protein sequence ID" value="KAL3745327.1"/>
    <property type="molecule type" value="Genomic_DNA"/>
</dbReference>
<dbReference type="Pfam" id="PF05495">
    <property type="entry name" value="zf-CHY"/>
    <property type="match status" value="1"/>
</dbReference>
<gene>
    <name evidence="8" type="ORF">ACJRO7_014436</name>
</gene>
<feature type="transmembrane region" description="Helical" evidence="5">
    <location>
        <begin position="215"/>
        <end position="241"/>
    </location>
</feature>
<dbReference type="InterPro" id="IPR037274">
    <property type="entry name" value="Znf_CHY_sf"/>
</dbReference>
<keyword evidence="5" id="KW-0472">Membrane</keyword>
<dbReference type="EMBL" id="JBJKBG010000003">
    <property type="protein sequence ID" value="KAL3745329.1"/>
    <property type="molecule type" value="Genomic_DNA"/>
</dbReference>
<dbReference type="AlphaFoldDB" id="A0ABD3L128"/>
<keyword evidence="5" id="KW-1133">Transmembrane helix</keyword>
<feature type="domain" description="CTCHY-type" evidence="7">
    <location>
        <begin position="139"/>
        <end position="203"/>
    </location>
</feature>
<organism evidence="8 9">
    <name type="scientific">Eucalyptus globulus</name>
    <name type="common">Tasmanian blue gum</name>
    <dbReference type="NCBI Taxonomy" id="34317"/>
    <lineage>
        <taxon>Eukaryota</taxon>
        <taxon>Viridiplantae</taxon>
        <taxon>Streptophyta</taxon>
        <taxon>Embryophyta</taxon>
        <taxon>Tracheophyta</taxon>
        <taxon>Spermatophyta</taxon>
        <taxon>Magnoliopsida</taxon>
        <taxon>eudicotyledons</taxon>
        <taxon>Gunneridae</taxon>
        <taxon>Pentapetalae</taxon>
        <taxon>rosids</taxon>
        <taxon>malvids</taxon>
        <taxon>Myrtales</taxon>
        <taxon>Myrtaceae</taxon>
        <taxon>Myrtoideae</taxon>
        <taxon>Eucalypteae</taxon>
        <taxon>Eucalyptus</taxon>
    </lineage>
</organism>
<dbReference type="SUPFAM" id="SSF161219">
    <property type="entry name" value="CHY zinc finger-like"/>
    <property type="match status" value="1"/>
</dbReference>
<accession>A0ABD3L128</accession>
<keyword evidence="1" id="KW-0479">Metal-binding</keyword>
<keyword evidence="9" id="KW-1185">Reference proteome</keyword>
<protein>
    <submittedName>
        <fullName evidence="8">Uncharacterized protein</fullName>
    </submittedName>
</protein>
<comment type="caution">
    <text evidence="8">The sequence shown here is derived from an EMBL/GenBank/DDBJ whole genome shotgun (WGS) entry which is preliminary data.</text>
</comment>
<evidence type="ECO:0000256" key="1">
    <source>
        <dbReference type="ARBA" id="ARBA00022723"/>
    </source>
</evidence>
<evidence type="ECO:0000313" key="8">
    <source>
        <dbReference type="EMBL" id="KAL3745329.1"/>
    </source>
</evidence>
<feature type="domain" description="CHY-type" evidence="6">
    <location>
        <begin position="61"/>
        <end position="137"/>
    </location>
</feature>
<dbReference type="PROSITE" id="PS51266">
    <property type="entry name" value="ZF_CHY"/>
    <property type="match status" value="1"/>
</dbReference>
<dbReference type="InterPro" id="IPR008913">
    <property type="entry name" value="Znf_CHY"/>
</dbReference>
<dbReference type="InterPro" id="IPR037275">
    <property type="entry name" value="Znf_CTCHY_sf"/>
</dbReference>
<proteinExistence type="predicted"/>
<dbReference type="EMBL" id="JBJKBG010000003">
    <property type="protein sequence ID" value="KAL3745328.1"/>
    <property type="molecule type" value="Genomic_DNA"/>
</dbReference>